<proteinExistence type="predicted"/>
<keyword evidence="2" id="KW-1185">Reference proteome</keyword>
<accession>A0A8X6QGG8</accession>
<evidence type="ECO:0000313" key="1">
    <source>
        <dbReference type="EMBL" id="GFU25481.1"/>
    </source>
</evidence>
<reference evidence="1" key="1">
    <citation type="submission" date="2020-08" db="EMBL/GenBank/DDBJ databases">
        <title>Multicomponent nature underlies the extraordinary mechanical properties of spider dragline silk.</title>
        <authorList>
            <person name="Kono N."/>
            <person name="Nakamura H."/>
            <person name="Mori M."/>
            <person name="Yoshida Y."/>
            <person name="Ohtoshi R."/>
            <person name="Malay A.D."/>
            <person name="Moran D.A.P."/>
            <person name="Tomita M."/>
            <person name="Numata K."/>
            <person name="Arakawa K."/>
        </authorList>
    </citation>
    <scope>NUCLEOTIDE SEQUENCE</scope>
</reference>
<comment type="caution">
    <text evidence="1">The sequence shown here is derived from an EMBL/GenBank/DDBJ whole genome shotgun (WGS) entry which is preliminary data.</text>
</comment>
<protein>
    <submittedName>
        <fullName evidence="1">Uncharacterized protein</fullName>
    </submittedName>
</protein>
<name>A0A8X6QGG8_NEPPI</name>
<dbReference type="EMBL" id="BMAW01081651">
    <property type="protein sequence ID" value="GFU25481.1"/>
    <property type="molecule type" value="Genomic_DNA"/>
</dbReference>
<gene>
    <name evidence="1" type="ORF">NPIL_258941</name>
</gene>
<sequence length="117" mass="13284">MPVVPAICEANGLQRLAVCGENGVSFILTKHLRLQEAAKTRMYYTIHYGIVKRKIPECFLSKRQRCPPKPSLTTNDSFIDKGIHILKLPVESFLSDRTLCFSYLLENLPITLQLHSP</sequence>
<dbReference type="AlphaFoldDB" id="A0A8X6QGG8"/>
<evidence type="ECO:0000313" key="2">
    <source>
        <dbReference type="Proteomes" id="UP000887013"/>
    </source>
</evidence>
<dbReference type="Proteomes" id="UP000887013">
    <property type="component" value="Unassembled WGS sequence"/>
</dbReference>
<organism evidence="1 2">
    <name type="scientific">Nephila pilipes</name>
    <name type="common">Giant wood spider</name>
    <name type="synonym">Nephila maculata</name>
    <dbReference type="NCBI Taxonomy" id="299642"/>
    <lineage>
        <taxon>Eukaryota</taxon>
        <taxon>Metazoa</taxon>
        <taxon>Ecdysozoa</taxon>
        <taxon>Arthropoda</taxon>
        <taxon>Chelicerata</taxon>
        <taxon>Arachnida</taxon>
        <taxon>Araneae</taxon>
        <taxon>Araneomorphae</taxon>
        <taxon>Entelegynae</taxon>
        <taxon>Araneoidea</taxon>
        <taxon>Nephilidae</taxon>
        <taxon>Nephila</taxon>
    </lineage>
</organism>